<keyword evidence="3" id="KW-1185">Reference proteome</keyword>
<dbReference type="Proteomes" id="UP000275267">
    <property type="component" value="Unassembled WGS sequence"/>
</dbReference>
<dbReference type="AlphaFoldDB" id="A0A3L6SGA1"/>
<comment type="caution">
    <text evidence="2">The sequence shown here is derived from an EMBL/GenBank/DDBJ whole genome shotgun (WGS) entry which is preliminary data.</text>
</comment>
<gene>
    <name evidence="2" type="ORF">C2845_PM02G01300</name>
</gene>
<accession>A0A3L6SGA1</accession>
<evidence type="ECO:0000256" key="1">
    <source>
        <dbReference type="SAM" id="MobiDB-lite"/>
    </source>
</evidence>
<evidence type="ECO:0000313" key="2">
    <source>
        <dbReference type="EMBL" id="RLN20018.1"/>
    </source>
</evidence>
<proteinExistence type="predicted"/>
<name>A0A3L6SGA1_PANMI</name>
<feature type="compositionally biased region" description="Low complexity" evidence="1">
    <location>
        <begin position="52"/>
        <end position="70"/>
    </location>
</feature>
<protein>
    <submittedName>
        <fullName evidence="2">Uncharacterized protein</fullName>
    </submittedName>
</protein>
<sequence>MEPPLKLPPSTDPAPPAPPSVAEAIAPPAPPPRTRAMKTKKAGTAQPSRGHAPVQSPAAQSAPASTETTAGHAAMDGAQQVVKESPTRFVL</sequence>
<organism evidence="2 3">
    <name type="scientific">Panicum miliaceum</name>
    <name type="common">Proso millet</name>
    <name type="synonym">Broomcorn millet</name>
    <dbReference type="NCBI Taxonomy" id="4540"/>
    <lineage>
        <taxon>Eukaryota</taxon>
        <taxon>Viridiplantae</taxon>
        <taxon>Streptophyta</taxon>
        <taxon>Embryophyta</taxon>
        <taxon>Tracheophyta</taxon>
        <taxon>Spermatophyta</taxon>
        <taxon>Magnoliopsida</taxon>
        <taxon>Liliopsida</taxon>
        <taxon>Poales</taxon>
        <taxon>Poaceae</taxon>
        <taxon>PACMAD clade</taxon>
        <taxon>Panicoideae</taxon>
        <taxon>Panicodae</taxon>
        <taxon>Paniceae</taxon>
        <taxon>Panicinae</taxon>
        <taxon>Panicum</taxon>
        <taxon>Panicum sect. Panicum</taxon>
    </lineage>
</organism>
<dbReference type="EMBL" id="PQIB02000005">
    <property type="protein sequence ID" value="RLN20018.1"/>
    <property type="molecule type" value="Genomic_DNA"/>
</dbReference>
<feature type="region of interest" description="Disordered" evidence="1">
    <location>
        <begin position="1"/>
        <end position="91"/>
    </location>
</feature>
<reference evidence="3" key="1">
    <citation type="journal article" date="2019" name="Nat. Commun.">
        <title>The genome of broomcorn millet.</title>
        <authorList>
            <person name="Zou C."/>
            <person name="Miki D."/>
            <person name="Li D."/>
            <person name="Tang Q."/>
            <person name="Xiao L."/>
            <person name="Rajput S."/>
            <person name="Deng P."/>
            <person name="Jia W."/>
            <person name="Huang R."/>
            <person name="Zhang M."/>
            <person name="Sun Y."/>
            <person name="Hu J."/>
            <person name="Fu X."/>
            <person name="Schnable P.S."/>
            <person name="Li F."/>
            <person name="Zhang H."/>
            <person name="Feng B."/>
            <person name="Zhu X."/>
            <person name="Liu R."/>
            <person name="Schnable J.C."/>
            <person name="Zhu J.-K."/>
            <person name="Zhang H."/>
        </authorList>
    </citation>
    <scope>NUCLEOTIDE SEQUENCE [LARGE SCALE GENOMIC DNA]</scope>
</reference>
<feature type="compositionally biased region" description="Pro residues" evidence="1">
    <location>
        <begin position="1"/>
        <end position="19"/>
    </location>
</feature>
<evidence type="ECO:0000313" key="3">
    <source>
        <dbReference type="Proteomes" id="UP000275267"/>
    </source>
</evidence>